<protein>
    <submittedName>
        <fullName evidence="3">Carbohydrate binding protein with CBM9 domain</fullName>
    </submittedName>
</protein>
<organism evidence="3 4">
    <name type="scientific">Mucilaginibacter frigoritolerans</name>
    <dbReference type="NCBI Taxonomy" id="652788"/>
    <lineage>
        <taxon>Bacteria</taxon>
        <taxon>Pseudomonadati</taxon>
        <taxon>Bacteroidota</taxon>
        <taxon>Sphingobacteriia</taxon>
        <taxon>Sphingobacteriales</taxon>
        <taxon>Sphingobacteriaceae</taxon>
        <taxon>Mucilaginibacter</taxon>
    </lineage>
</organism>
<dbReference type="OrthoDB" id="9786766at2"/>
<dbReference type="Gene3D" id="2.60.40.1190">
    <property type="match status" value="1"/>
</dbReference>
<proteinExistence type="predicted"/>
<dbReference type="CDD" id="cd09618">
    <property type="entry name" value="CBM9_like_2"/>
    <property type="match status" value="1"/>
</dbReference>
<feature type="domain" description="Carbohydrate-binding" evidence="1">
    <location>
        <begin position="45"/>
        <end position="205"/>
    </location>
</feature>
<sequence>MLMTLFAIRTRFTFLLLFSFITCLVFAQDQVKKSVAIKTTKPPKIDGLLDDEAWKNAPIASDFVEFSPVAGRHETQENRTEVKILYDDNAIYVGARMYETSAKKVAHELVNRDNVGTSDFVGVVLDTYHDGINAVGFYVTAAGVQFDAKYAPNPNGNTEDPTWNAVWLSKAHIDEHGWTAELKIPYSALRFAKKDVQLWGLQLVRRRQYEQKELFWNEVDPKKNGFVNQEGELHGIQNITPPVRLAFYPYISTDINHYPYNTPGLKNTSAQFDGGMDVKYGINESFTLDLTLVPDFGQVQSDNKVLNLTPFEVKYVDNRPFFTEGTELFNKGNIFYSRRVGGQPLNYNAAYDNLKPGEQVISNPTETKLLNAFKITGRTAGGLGIGLFNAVTEPTDAIIQDSLGHTRRFQTSPYVNYNILVLDQNLANNSSVTLINTNVDRFGKDYSADVGGVVFNLYNNKANTYTLRGFGLVSNLYGAGTKPTTGYSYEWAGGRSSGNFTWILTEDHVDDKYNPNDFGILNNNNYFDHNLNMVYADYKPNKWFTQWDVFGNLYYSRRETPSTYQRFNQILGFDFKLKNFSYIGLNFAHNSQANDFYEPRVAGRVFLSPENNNAGIYYNNNPAARFSWGGDYFYRKFYSHGGYGHDVVLFYNLRVNDHFSFGQNVSYTPRINNTGYATVDSVSNNPVFALRNVQTIENIFNIKYTFNDVMGLTFRLRHYWSKLNVVQYYDLGQSGTLDPLISSHFNTDNNMNYNDWNIDMLYVWEISPGSELSFDWKNSSLIDNDQARQNYVNNFENTLHVPKNNNFSLKILYYIDYQSLRKHKKASA</sequence>
<accession>A0A562UCS2</accession>
<dbReference type="Pfam" id="PF06452">
    <property type="entry name" value="CBM9_1"/>
    <property type="match status" value="1"/>
</dbReference>
<dbReference type="GO" id="GO:0016052">
    <property type="term" value="P:carbohydrate catabolic process"/>
    <property type="evidence" value="ECO:0007669"/>
    <property type="project" value="InterPro"/>
</dbReference>
<dbReference type="InterPro" id="IPR010502">
    <property type="entry name" value="Carb-bd_dom_fam9"/>
</dbReference>
<gene>
    <name evidence="3" type="ORF">JN11_00921</name>
</gene>
<evidence type="ECO:0000313" key="3">
    <source>
        <dbReference type="EMBL" id="TWJ03379.1"/>
    </source>
</evidence>
<dbReference type="InterPro" id="IPR045670">
    <property type="entry name" value="DUF5916"/>
</dbReference>
<reference evidence="3 4" key="1">
    <citation type="submission" date="2019-07" db="EMBL/GenBank/DDBJ databases">
        <title>Genomic Encyclopedia of Archaeal and Bacterial Type Strains, Phase II (KMG-II): from individual species to whole genera.</title>
        <authorList>
            <person name="Goeker M."/>
        </authorList>
    </citation>
    <scope>NUCLEOTIDE SEQUENCE [LARGE SCALE GENOMIC DNA]</scope>
    <source>
        <strain evidence="3 4">ATCC BAA-1854</strain>
    </source>
</reference>
<dbReference type="SUPFAM" id="SSF49344">
    <property type="entry name" value="CBD9-like"/>
    <property type="match status" value="1"/>
</dbReference>
<dbReference type="EMBL" id="VLLI01000002">
    <property type="protein sequence ID" value="TWJ03379.1"/>
    <property type="molecule type" value="Genomic_DNA"/>
</dbReference>
<dbReference type="RefSeq" id="WP_144910036.1">
    <property type="nucleotide sequence ID" value="NZ_VLLI01000002.1"/>
</dbReference>
<evidence type="ECO:0000259" key="1">
    <source>
        <dbReference type="Pfam" id="PF06452"/>
    </source>
</evidence>
<comment type="caution">
    <text evidence="3">The sequence shown here is derived from an EMBL/GenBank/DDBJ whole genome shotgun (WGS) entry which is preliminary data.</text>
</comment>
<name>A0A562UCS2_9SPHI</name>
<evidence type="ECO:0000259" key="2">
    <source>
        <dbReference type="Pfam" id="PF19313"/>
    </source>
</evidence>
<dbReference type="Pfam" id="PF19313">
    <property type="entry name" value="DUF5916"/>
    <property type="match status" value="1"/>
</dbReference>
<dbReference type="GO" id="GO:0030246">
    <property type="term" value="F:carbohydrate binding"/>
    <property type="evidence" value="ECO:0007669"/>
    <property type="project" value="InterPro"/>
</dbReference>
<dbReference type="Proteomes" id="UP000317010">
    <property type="component" value="Unassembled WGS sequence"/>
</dbReference>
<dbReference type="AlphaFoldDB" id="A0A562UCS2"/>
<feature type="domain" description="DUF5916" evidence="2">
    <location>
        <begin position="241"/>
        <end position="822"/>
    </location>
</feature>
<dbReference type="GO" id="GO:0004553">
    <property type="term" value="F:hydrolase activity, hydrolyzing O-glycosyl compounds"/>
    <property type="evidence" value="ECO:0007669"/>
    <property type="project" value="InterPro"/>
</dbReference>
<evidence type="ECO:0000313" key="4">
    <source>
        <dbReference type="Proteomes" id="UP000317010"/>
    </source>
</evidence>
<keyword evidence="4" id="KW-1185">Reference proteome</keyword>